<evidence type="ECO:0000256" key="3">
    <source>
        <dbReference type="RuleBase" id="RU000363"/>
    </source>
</evidence>
<dbReference type="SUPFAM" id="SSF51735">
    <property type="entry name" value="NAD(P)-binding Rossmann-fold domains"/>
    <property type="match status" value="1"/>
</dbReference>
<accession>A0A843YP99</accession>
<dbReference type="Proteomes" id="UP000451565">
    <property type="component" value="Unassembled WGS sequence"/>
</dbReference>
<dbReference type="Gene3D" id="3.40.50.720">
    <property type="entry name" value="NAD(P)-binding Rossmann-like Domain"/>
    <property type="match status" value="1"/>
</dbReference>
<dbReference type="PRINTS" id="PR00081">
    <property type="entry name" value="GDHRDH"/>
</dbReference>
<dbReference type="InterPro" id="IPR002347">
    <property type="entry name" value="SDR_fam"/>
</dbReference>
<evidence type="ECO:0000256" key="2">
    <source>
        <dbReference type="ARBA" id="ARBA00023002"/>
    </source>
</evidence>
<keyword evidence="2" id="KW-0560">Oxidoreductase</keyword>
<comment type="similarity">
    <text evidence="1 3">Belongs to the short-chain dehydrogenases/reductases (SDR) family.</text>
</comment>
<reference evidence="4 5" key="1">
    <citation type="submission" date="2019-10" db="EMBL/GenBank/DDBJ databases">
        <title>Glaciimonas soli sp. nov., a psychrophilic bacterium isolated from the forest soil of a high elevation mountain in Taiwan.</title>
        <authorList>
            <person name="Wang L.-T."/>
            <person name="Shieh W.Y."/>
        </authorList>
    </citation>
    <scope>NUCLEOTIDE SEQUENCE [LARGE SCALE GENOMIC DNA]</scope>
    <source>
        <strain evidence="4 5">GS1</strain>
    </source>
</reference>
<organism evidence="4 5">
    <name type="scientific">Glaciimonas soli</name>
    <dbReference type="NCBI Taxonomy" id="2590999"/>
    <lineage>
        <taxon>Bacteria</taxon>
        <taxon>Pseudomonadati</taxon>
        <taxon>Pseudomonadota</taxon>
        <taxon>Betaproteobacteria</taxon>
        <taxon>Burkholderiales</taxon>
        <taxon>Oxalobacteraceae</taxon>
        <taxon>Glaciimonas</taxon>
    </lineage>
</organism>
<dbReference type="Pfam" id="PF00106">
    <property type="entry name" value="adh_short"/>
    <property type="match status" value="1"/>
</dbReference>
<dbReference type="PANTHER" id="PTHR43086:SF3">
    <property type="entry name" value="NADP-DEPENDENT 3-HYDROXY ACID DEHYDROGENASE YDFG"/>
    <property type="match status" value="1"/>
</dbReference>
<evidence type="ECO:0000313" key="5">
    <source>
        <dbReference type="Proteomes" id="UP000451565"/>
    </source>
</evidence>
<name>A0A843YP99_9BURK</name>
<dbReference type="RefSeq" id="WP_322741536.1">
    <property type="nucleotide sequence ID" value="NZ_WINI01000001.1"/>
</dbReference>
<sequence>MINYKGTALITGASSGIGETFAKTLAARGMRVVLAARSLDKLQALAQELTGKYGVQADVIEVDLAEPNGAQYLFHTTESRGIHVTMLINNAGFATHGHFETRELAREQEQIILNVYALTTLTRLYLPKLLVQSGSAIINVASTAAFQALPFMAVYGASKAFVLSFSEALWGELKGSNVSMLAFCPGPVETQFAAVVGAPEAMVGKPDAPEFVVLKALQALEKKKSILIPRFSQYLLAGLGRLLPRQTVINISRGLLLPKAKMAVLEPNGN</sequence>
<dbReference type="InterPro" id="IPR036291">
    <property type="entry name" value="NAD(P)-bd_dom_sf"/>
</dbReference>
<proteinExistence type="inferred from homology"/>
<evidence type="ECO:0000256" key="1">
    <source>
        <dbReference type="ARBA" id="ARBA00006484"/>
    </source>
</evidence>
<dbReference type="EMBL" id="WINI01000001">
    <property type="protein sequence ID" value="MQQ99806.1"/>
    <property type="molecule type" value="Genomic_DNA"/>
</dbReference>
<comment type="caution">
    <text evidence="4">The sequence shown here is derived from an EMBL/GenBank/DDBJ whole genome shotgun (WGS) entry which is preliminary data.</text>
</comment>
<keyword evidence="5" id="KW-1185">Reference proteome</keyword>
<dbReference type="PIRSF" id="PIRSF000126">
    <property type="entry name" value="11-beta-HSD1"/>
    <property type="match status" value="1"/>
</dbReference>
<protein>
    <submittedName>
        <fullName evidence="4">SDR family NAD(P)-dependent oxidoreductase</fullName>
    </submittedName>
</protein>
<dbReference type="GO" id="GO:0016491">
    <property type="term" value="F:oxidoreductase activity"/>
    <property type="evidence" value="ECO:0007669"/>
    <property type="project" value="UniProtKB-KW"/>
</dbReference>
<dbReference type="AlphaFoldDB" id="A0A843YP99"/>
<gene>
    <name evidence="4" type="ORF">GEV47_03790</name>
</gene>
<dbReference type="PANTHER" id="PTHR43086">
    <property type="entry name" value="VERY-LONG-CHAIN 3-OXOOACYL-COA REDUCTASE"/>
    <property type="match status" value="1"/>
</dbReference>
<dbReference type="PRINTS" id="PR00080">
    <property type="entry name" value="SDRFAMILY"/>
</dbReference>
<evidence type="ECO:0000313" key="4">
    <source>
        <dbReference type="EMBL" id="MQQ99806.1"/>
    </source>
</evidence>